<evidence type="ECO:0000259" key="5">
    <source>
        <dbReference type="Pfam" id="PF00462"/>
    </source>
</evidence>
<keyword evidence="4" id="KW-0676">Redox-active center</keyword>
<dbReference type="InterPro" id="IPR036249">
    <property type="entry name" value="Thioredoxin-like_sf"/>
</dbReference>
<dbReference type="NCBIfam" id="TIGR02180">
    <property type="entry name" value="GRX_euk"/>
    <property type="match status" value="1"/>
</dbReference>
<dbReference type="GO" id="GO:0015038">
    <property type="term" value="F:glutathione disulfide oxidoreductase activity"/>
    <property type="evidence" value="ECO:0007669"/>
    <property type="project" value="TreeGrafter"/>
</dbReference>
<dbReference type="Pfam" id="PF00462">
    <property type="entry name" value="Glutaredoxin"/>
    <property type="match status" value="1"/>
</dbReference>
<dbReference type="InterPro" id="IPR014025">
    <property type="entry name" value="Glutaredoxin_subgr"/>
</dbReference>
<dbReference type="SUPFAM" id="SSF52833">
    <property type="entry name" value="Thioredoxin-like"/>
    <property type="match status" value="1"/>
</dbReference>
<dbReference type="CDD" id="cd03419">
    <property type="entry name" value="GRX_GRXh_1_2_like"/>
    <property type="match status" value="1"/>
</dbReference>
<keyword evidence="7" id="KW-1185">Reference proteome</keyword>
<evidence type="ECO:0000313" key="7">
    <source>
        <dbReference type="Proteomes" id="UP000789831"/>
    </source>
</evidence>
<dbReference type="Gene3D" id="3.40.30.10">
    <property type="entry name" value="Glutaredoxin"/>
    <property type="match status" value="1"/>
</dbReference>
<dbReference type="PANTHER" id="PTHR45694:SF18">
    <property type="entry name" value="GLUTAREDOXIN-1-RELATED"/>
    <property type="match status" value="1"/>
</dbReference>
<dbReference type="PROSITE" id="PS51354">
    <property type="entry name" value="GLUTAREDOXIN_2"/>
    <property type="match status" value="1"/>
</dbReference>
<feature type="domain" description="Glutaredoxin" evidence="5">
    <location>
        <begin position="18"/>
        <end position="80"/>
    </location>
</feature>
<dbReference type="InterPro" id="IPR011767">
    <property type="entry name" value="GLR_AS"/>
</dbReference>
<dbReference type="EMBL" id="CAJVPL010001732">
    <property type="protein sequence ID" value="CAG8585186.1"/>
    <property type="molecule type" value="Genomic_DNA"/>
</dbReference>
<evidence type="ECO:0000313" key="6">
    <source>
        <dbReference type="EMBL" id="CAG8585186.1"/>
    </source>
</evidence>
<evidence type="ECO:0000256" key="4">
    <source>
        <dbReference type="ARBA" id="ARBA00023284"/>
    </source>
</evidence>
<dbReference type="GO" id="GO:0004602">
    <property type="term" value="F:glutathione peroxidase activity"/>
    <property type="evidence" value="ECO:0007669"/>
    <property type="project" value="UniProtKB-ARBA"/>
</dbReference>
<proteinExistence type="predicted"/>
<name>A0A9N9G701_9GLOM</name>
<protein>
    <submittedName>
        <fullName evidence="6">9063_t:CDS:1</fullName>
    </submittedName>
</protein>
<keyword evidence="2" id="KW-0249">Electron transport</keyword>
<dbReference type="FunFam" id="3.40.30.10:FF:000026">
    <property type="entry name" value="Glutaredoxin 2"/>
    <property type="match status" value="1"/>
</dbReference>
<dbReference type="InterPro" id="IPR002109">
    <property type="entry name" value="Glutaredoxin"/>
</dbReference>
<evidence type="ECO:0000256" key="2">
    <source>
        <dbReference type="ARBA" id="ARBA00022982"/>
    </source>
</evidence>
<gene>
    <name evidence="6" type="ORF">AGERDE_LOCUS8326</name>
</gene>
<dbReference type="PANTHER" id="PTHR45694">
    <property type="entry name" value="GLUTAREDOXIN 2"/>
    <property type="match status" value="1"/>
</dbReference>
<evidence type="ECO:0000256" key="3">
    <source>
        <dbReference type="ARBA" id="ARBA00023157"/>
    </source>
</evidence>
<dbReference type="GO" id="GO:0034599">
    <property type="term" value="P:cellular response to oxidative stress"/>
    <property type="evidence" value="ECO:0007669"/>
    <property type="project" value="TreeGrafter"/>
</dbReference>
<accession>A0A9N9G701</accession>
<dbReference type="Proteomes" id="UP000789831">
    <property type="component" value="Unassembled WGS sequence"/>
</dbReference>
<comment type="caution">
    <text evidence="6">The sequence shown here is derived from an EMBL/GenBank/DDBJ whole genome shotgun (WGS) entry which is preliminary data.</text>
</comment>
<organism evidence="6 7">
    <name type="scientific">Ambispora gerdemannii</name>
    <dbReference type="NCBI Taxonomy" id="144530"/>
    <lineage>
        <taxon>Eukaryota</taxon>
        <taxon>Fungi</taxon>
        <taxon>Fungi incertae sedis</taxon>
        <taxon>Mucoromycota</taxon>
        <taxon>Glomeromycotina</taxon>
        <taxon>Glomeromycetes</taxon>
        <taxon>Archaeosporales</taxon>
        <taxon>Ambisporaceae</taxon>
        <taxon>Ambispora</taxon>
    </lineage>
</organism>
<dbReference type="GO" id="GO:0005737">
    <property type="term" value="C:cytoplasm"/>
    <property type="evidence" value="ECO:0007669"/>
    <property type="project" value="TreeGrafter"/>
</dbReference>
<keyword evidence="1" id="KW-0813">Transport</keyword>
<keyword evidence="3" id="KW-1015">Disulfide bond</keyword>
<sequence length="103" mass="11695">MSDDIKSFVEGAINENFIVLFTKSFCPYCHKAVKTIKDLKENYTEYQLDNLPNGAEVQDYLLQKTKQRTVPNIFIGQQHVGGNDDLQTAKTSGRLKQLLNSRA</sequence>
<evidence type="ECO:0000256" key="1">
    <source>
        <dbReference type="ARBA" id="ARBA00022448"/>
    </source>
</evidence>
<dbReference type="OrthoDB" id="418495at2759"/>
<dbReference type="AlphaFoldDB" id="A0A9N9G701"/>
<dbReference type="InterPro" id="IPR011899">
    <property type="entry name" value="Glutaredoxin_euk/vir"/>
</dbReference>
<dbReference type="PRINTS" id="PR00160">
    <property type="entry name" value="GLUTAREDOXIN"/>
</dbReference>
<dbReference type="PROSITE" id="PS00195">
    <property type="entry name" value="GLUTAREDOXIN_1"/>
    <property type="match status" value="1"/>
</dbReference>
<dbReference type="GO" id="GO:0005634">
    <property type="term" value="C:nucleus"/>
    <property type="evidence" value="ECO:0007669"/>
    <property type="project" value="TreeGrafter"/>
</dbReference>
<reference evidence="6" key="1">
    <citation type="submission" date="2021-06" db="EMBL/GenBank/DDBJ databases">
        <authorList>
            <person name="Kallberg Y."/>
            <person name="Tangrot J."/>
            <person name="Rosling A."/>
        </authorList>
    </citation>
    <scope>NUCLEOTIDE SEQUENCE</scope>
    <source>
        <strain evidence="6">MT106</strain>
    </source>
</reference>